<sequence>MQDTHPIREDLQATLDAHRDLGPAYEAALVESFAARLDATIAARVQAELDAHPASPRKPKGNGMAPITLGSLALGVPLTAIAGSTAGTMGLIIAWLAIVAVNVAAAATMVHRR</sequence>
<evidence type="ECO:0000313" key="2">
    <source>
        <dbReference type="EMBL" id="MFI7444586.1"/>
    </source>
</evidence>
<evidence type="ECO:0000256" key="1">
    <source>
        <dbReference type="SAM" id="Phobius"/>
    </source>
</evidence>
<accession>A0ABW8ACT5</accession>
<feature type="transmembrane region" description="Helical" evidence="1">
    <location>
        <begin position="92"/>
        <end position="110"/>
    </location>
</feature>
<name>A0ABW8ACT5_9ACTN</name>
<reference evidence="2 3" key="1">
    <citation type="submission" date="2024-10" db="EMBL/GenBank/DDBJ databases">
        <title>The Natural Products Discovery Center: Release of the First 8490 Sequenced Strains for Exploring Actinobacteria Biosynthetic Diversity.</title>
        <authorList>
            <person name="Kalkreuter E."/>
            <person name="Kautsar S.A."/>
            <person name="Yang D."/>
            <person name="Bader C.D."/>
            <person name="Teijaro C.N."/>
            <person name="Fluegel L."/>
            <person name="Davis C.M."/>
            <person name="Simpson J.R."/>
            <person name="Lauterbach L."/>
            <person name="Steele A.D."/>
            <person name="Gui C."/>
            <person name="Meng S."/>
            <person name="Li G."/>
            <person name="Viehrig K."/>
            <person name="Ye F."/>
            <person name="Su P."/>
            <person name="Kiefer A.F."/>
            <person name="Nichols A."/>
            <person name="Cepeda A.J."/>
            <person name="Yan W."/>
            <person name="Fan B."/>
            <person name="Jiang Y."/>
            <person name="Adhikari A."/>
            <person name="Zheng C.-J."/>
            <person name="Schuster L."/>
            <person name="Cowan T.M."/>
            <person name="Smanski M.J."/>
            <person name="Chevrette M.G."/>
            <person name="De Carvalho L.P.S."/>
            <person name="Shen B."/>
        </authorList>
    </citation>
    <scope>NUCLEOTIDE SEQUENCE [LARGE SCALE GENOMIC DNA]</scope>
    <source>
        <strain evidence="2 3">NPDC049503</strain>
    </source>
</reference>
<protein>
    <recommendedName>
        <fullName evidence="4">DUF1707 domain-containing protein</fullName>
    </recommendedName>
</protein>
<proteinExistence type="predicted"/>
<keyword evidence="1" id="KW-0812">Transmembrane</keyword>
<feature type="transmembrane region" description="Helical" evidence="1">
    <location>
        <begin position="67"/>
        <end position="86"/>
    </location>
</feature>
<gene>
    <name evidence="2" type="ORF">ACIBP5_31840</name>
</gene>
<comment type="caution">
    <text evidence="2">The sequence shown here is derived from an EMBL/GenBank/DDBJ whole genome shotgun (WGS) entry which is preliminary data.</text>
</comment>
<evidence type="ECO:0008006" key="4">
    <source>
        <dbReference type="Google" id="ProtNLM"/>
    </source>
</evidence>
<organism evidence="2 3">
    <name type="scientific">Nonomuraea indica</name>
    <dbReference type="NCBI Taxonomy" id="1581193"/>
    <lineage>
        <taxon>Bacteria</taxon>
        <taxon>Bacillati</taxon>
        <taxon>Actinomycetota</taxon>
        <taxon>Actinomycetes</taxon>
        <taxon>Streptosporangiales</taxon>
        <taxon>Streptosporangiaceae</taxon>
        <taxon>Nonomuraea</taxon>
    </lineage>
</organism>
<dbReference type="RefSeq" id="WP_101789395.1">
    <property type="nucleotide sequence ID" value="NZ_JBITMB010000009.1"/>
</dbReference>
<keyword evidence="1" id="KW-1133">Transmembrane helix</keyword>
<keyword evidence="3" id="KW-1185">Reference proteome</keyword>
<evidence type="ECO:0000313" key="3">
    <source>
        <dbReference type="Proteomes" id="UP001612928"/>
    </source>
</evidence>
<keyword evidence="1" id="KW-0472">Membrane</keyword>
<dbReference type="Proteomes" id="UP001612928">
    <property type="component" value="Unassembled WGS sequence"/>
</dbReference>
<dbReference type="EMBL" id="JBITMB010000009">
    <property type="protein sequence ID" value="MFI7444586.1"/>
    <property type="molecule type" value="Genomic_DNA"/>
</dbReference>